<dbReference type="AlphaFoldDB" id="A0A7T4AZ75"/>
<proteinExistence type="predicted"/>
<sequence>MGMTHAELVTHVKIQPISGRKNEYLSMQAPIKMNEFNAYIYTISPKVGLCRVTAIKEAALESEILDSRNKIGRTLEKKYGFPQKKGENFVWRPSNNWNIQEIVLRVDKQGKIAGLRLGYIFSNFSECEVADLKIS</sequence>
<protein>
    <submittedName>
        <fullName evidence="1">Uncharacterized protein</fullName>
    </submittedName>
</protein>
<reference evidence="1 2" key="1">
    <citation type="submission" date="2020-12" db="EMBL/GenBank/DDBJ databases">
        <title>FDA dAtabase for Regulatory Grade micrObial Sequences (FDA-ARGOS): Supporting development and validation of Infectious Disease Dx tests.</title>
        <authorList>
            <person name="Sproer C."/>
            <person name="Gronow S."/>
            <person name="Severitt S."/>
            <person name="Schroder I."/>
            <person name="Tallon L."/>
            <person name="Sadzewicz L."/>
            <person name="Zhao X."/>
            <person name="Boylan J."/>
            <person name="Ott S."/>
            <person name="Bowen H."/>
            <person name="Vavikolanu K."/>
            <person name="Mehta A."/>
            <person name="Aluvathingal J."/>
            <person name="Nadendla S."/>
            <person name="Lowell S."/>
            <person name="Myers T."/>
            <person name="Yan Y."/>
            <person name="Sichtig H."/>
        </authorList>
    </citation>
    <scope>NUCLEOTIDE SEQUENCE [LARGE SCALE GENOMIC DNA]</scope>
    <source>
        <strain evidence="1 2">FDAARGOS_1050</strain>
    </source>
</reference>
<dbReference type="Proteomes" id="UP000595231">
    <property type="component" value="Chromosome"/>
</dbReference>
<accession>A0A7T4AZ75</accession>
<evidence type="ECO:0000313" key="2">
    <source>
        <dbReference type="Proteomes" id="UP000595231"/>
    </source>
</evidence>
<evidence type="ECO:0000313" key="1">
    <source>
        <dbReference type="EMBL" id="QQB32773.1"/>
    </source>
</evidence>
<organism evidence="1 2">
    <name type="scientific">Achromobacter deleyi</name>
    <dbReference type="NCBI Taxonomy" id="1353891"/>
    <lineage>
        <taxon>Bacteria</taxon>
        <taxon>Pseudomonadati</taxon>
        <taxon>Pseudomonadota</taxon>
        <taxon>Betaproteobacteria</taxon>
        <taxon>Burkholderiales</taxon>
        <taxon>Alcaligenaceae</taxon>
        <taxon>Achromobacter</taxon>
    </lineage>
</organism>
<dbReference type="RefSeq" id="WP_198483275.1">
    <property type="nucleotide sequence ID" value="NZ_CP065997.1"/>
</dbReference>
<dbReference type="EMBL" id="CP065997">
    <property type="protein sequence ID" value="QQB32773.1"/>
    <property type="molecule type" value="Genomic_DNA"/>
</dbReference>
<gene>
    <name evidence="1" type="ORF">I6I07_19185</name>
</gene>
<name>A0A7T4AZ75_9BURK</name>